<dbReference type="AlphaFoldDB" id="A0A9Q1EI48"/>
<sequence length="116" mass="12798">MIQGSESPSWEHKRKKRPTHPTHDRTDGPIFKSAPVSLRSSLFLRVNYAGSGEARQLAARLNGSFGTEQSVIAAYVSVKPGREGQRGDGRENKVPGEGRIGRVPQKRQEKQLEGGY</sequence>
<reference evidence="2" key="1">
    <citation type="journal article" date="2023" name="Science">
        <title>Genome structures resolve the early diversification of teleost fishes.</title>
        <authorList>
            <person name="Parey E."/>
            <person name="Louis A."/>
            <person name="Montfort J."/>
            <person name="Bouchez O."/>
            <person name="Roques C."/>
            <person name="Iampietro C."/>
            <person name="Lluch J."/>
            <person name="Castinel A."/>
            <person name="Donnadieu C."/>
            <person name="Desvignes T."/>
            <person name="Floi Bucao C."/>
            <person name="Jouanno E."/>
            <person name="Wen M."/>
            <person name="Mejri S."/>
            <person name="Dirks R."/>
            <person name="Jansen H."/>
            <person name="Henkel C."/>
            <person name="Chen W.J."/>
            <person name="Zahm M."/>
            <person name="Cabau C."/>
            <person name="Klopp C."/>
            <person name="Thompson A.W."/>
            <person name="Robinson-Rechavi M."/>
            <person name="Braasch I."/>
            <person name="Lecointre G."/>
            <person name="Bobe J."/>
            <person name="Postlethwait J.H."/>
            <person name="Berthelot C."/>
            <person name="Roest Crollius H."/>
            <person name="Guiguen Y."/>
        </authorList>
    </citation>
    <scope>NUCLEOTIDE SEQUENCE</scope>
    <source>
        <strain evidence="2">WJC10195</strain>
    </source>
</reference>
<dbReference type="EMBL" id="JAINUF010000017">
    <property type="protein sequence ID" value="KAJ8339187.1"/>
    <property type="molecule type" value="Genomic_DNA"/>
</dbReference>
<feature type="region of interest" description="Disordered" evidence="1">
    <location>
        <begin position="79"/>
        <end position="116"/>
    </location>
</feature>
<gene>
    <name evidence="2" type="ORF">SKAU_G00359730</name>
</gene>
<evidence type="ECO:0000313" key="3">
    <source>
        <dbReference type="Proteomes" id="UP001152622"/>
    </source>
</evidence>
<name>A0A9Q1EI48_SYNKA</name>
<evidence type="ECO:0000313" key="2">
    <source>
        <dbReference type="EMBL" id="KAJ8339187.1"/>
    </source>
</evidence>
<comment type="caution">
    <text evidence="2">The sequence shown here is derived from an EMBL/GenBank/DDBJ whole genome shotgun (WGS) entry which is preliminary data.</text>
</comment>
<keyword evidence="3" id="KW-1185">Reference proteome</keyword>
<evidence type="ECO:0000256" key="1">
    <source>
        <dbReference type="SAM" id="MobiDB-lite"/>
    </source>
</evidence>
<accession>A0A9Q1EI48</accession>
<organism evidence="2 3">
    <name type="scientific">Synaphobranchus kaupii</name>
    <name type="common">Kaup's arrowtooth eel</name>
    <dbReference type="NCBI Taxonomy" id="118154"/>
    <lineage>
        <taxon>Eukaryota</taxon>
        <taxon>Metazoa</taxon>
        <taxon>Chordata</taxon>
        <taxon>Craniata</taxon>
        <taxon>Vertebrata</taxon>
        <taxon>Euteleostomi</taxon>
        <taxon>Actinopterygii</taxon>
        <taxon>Neopterygii</taxon>
        <taxon>Teleostei</taxon>
        <taxon>Anguilliformes</taxon>
        <taxon>Synaphobranchidae</taxon>
        <taxon>Synaphobranchus</taxon>
    </lineage>
</organism>
<feature type="compositionally biased region" description="Basic and acidic residues" evidence="1">
    <location>
        <begin position="80"/>
        <end position="116"/>
    </location>
</feature>
<feature type="region of interest" description="Disordered" evidence="1">
    <location>
        <begin position="1"/>
        <end position="33"/>
    </location>
</feature>
<proteinExistence type="predicted"/>
<dbReference type="Proteomes" id="UP001152622">
    <property type="component" value="Chromosome 17"/>
</dbReference>
<protein>
    <submittedName>
        <fullName evidence="2">Uncharacterized protein</fullName>
    </submittedName>
</protein>